<dbReference type="Gene3D" id="3.20.20.360">
    <property type="entry name" value="Malate synthase, domain 3"/>
    <property type="match status" value="1"/>
</dbReference>
<dbReference type="SUPFAM" id="SSF51645">
    <property type="entry name" value="Malate synthase G"/>
    <property type="match status" value="1"/>
</dbReference>
<evidence type="ECO:0000256" key="1">
    <source>
        <dbReference type="ARBA" id="ARBA00006394"/>
    </source>
</evidence>
<dbReference type="InterPro" id="IPR019830">
    <property type="entry name" value="Malate_synthase_CS"/>
</dbReference>
<dbReference type="InterPro" id="IPR011076">
    <property type="entry name" value="Malate_synth_sf"/>
</dbReference>
<comment type="catalytic activity">
    <reaction evidence="6 8">
        <text>glyoxylate + acetyl-CoA + H2O = (S)-malate + CoA + H(+)</text>
        <dbReference type="Rhea" id="RHEA:18181"/>
        <dbReference type="ChEBI" id="CHEBI:15377"/>
        <dbReference type="ChEBI" id="CHEBI:15378"/>
        <dbReference type="ChEBI" id="CHEBI:15589"/>
        <dbReference type="ChEBI" id="CHEBI:36655"/>
        <dbReference type="ChEBI" id="CHEBI:57287"/>
        <dbReference type="ChEBI" id="CHEBI:57288"/>
        <dbReference type="EC" id="2.3.3.9"/>
    </reaction>
</comment>
<sequence length="534" mass="59165">MTAQIENLDIPEGMEITGELPDGAEKVLTPKALELIVELNRKFNGVRLERLEARKERQAQIAAGADLDFLPETAEIRNDPSWQVAPPAPGLEDRRVEVTGPTYEKMTINALNSGAKVWLADQEDANTPQWDSVIGGQVNLLDSLTREIDFTSPEGKSYTLAPDEELPTIVVRPRGWHMPEKHILVDGEEASGSLVDFALYFSTAGQIQIEKGKGPYFYLPKMESHLEARLWNQVFDHAEDAFGLARGTIRATVLIETYPAAFEMEEILYELREHSSGLNAGRWDYIFSVIKNFRSRGSDYLLPDRSDVTMTVPFMRAYTELLVRTCHKRGAHAIGGMSAFVPSKDKDENEAAFNKVREDKSREASKGFDGSWVAHPGMVALCKEVFTETLGENPNQIENKREDVSVAAADLLDVKSTPGSITEAGLRTNVNVGIQYLRAWLEGNGAVAIHGLMEDAATAEISRSQVWQWMDAGVELDTGVTVTGDLVRQIVSEEVAKLPGEEADWKDATDTFLSVAVADEYVDFLTLPAYARMP</sequence>
<dbReference type="FunFam" id="3.20.20.360:FF:000001">
    <property type="entry name" value="Malate synthase"/>
    <property type="match status" value="1"/>
</dbReference>
<dbReference type="GO" id="GO:0005737">
    <property type="term" value="C:cytoplasm"/>
    <property type="evidence" value="ECO:0007669"/>
    <property type="project" value="TreeGrafter"/>
</dbReference>
<evidence type="ECO:0000256" key="3">
    <source>
        <dbReference type="ARBA" id="ARBA00022435"/>
    </source>
</evidence>
<gene>
    <name evidence="9" type="ORF">BLSMQ_2515</name>
</gene>
<dbReference type="eggNOG" id="COG2225">
    <property type="taxonomic scope" value="Bacteria"/>
</dbReference>
<dbReference type="GO" id="GO:0006097">
    <property type="term" value="P:glyoxylate cycle"/>
    <property type="evidence" value="ECO:0007669"/>
    <property type="project" value="UniProtKB-UniPathway"/>
</dbReference>
<protein>
    <recommendedName>
        <fullName evidence="7 8">Malate synthase</fullName>
        <ecNumber evidence="2 8">2.3.3.9</ecNumber>
    </recommendedName>
</protein>
<comment type="similarity">
    <text evidence="1 8">Belongs to the malate synthase family.</text>
</comment>
<keyword evidence="9" id="KW-0012">Acyltransferase</keyword>
<evidence type="ECO:0000256" key="5">
    <source>
        <dbReference type="ARBA" id="ARBA00022679"/>
    </source>
</evidence>
<evidence type="ECO:0000313" key="9">
    <source>
        <dbReference type="EMBL" id="AOP54221.1"/>
    </source>
</evidence>
<dbReference type="InterPro" id="IPR048355">
    <property type="entry name" value="MS_C"/>
</dbReference>
<dbReference type="Gene3D" id="1.20.1220.12">
    <property type="entry name" value="Malate synthase, domain III"/>
    <property type="match status" value="1"/>
</dbReference>
<dbReference type="AlphaFoldDB" id="A0A1D7W5F0"/>
<organism evidence="9 10">
    <name type="scientific">Brevibacterium aurantiacum</name>
    <dbReference type="NCBI Taxonomy" id="273384"/>
    <lineage>
        <taxon>Bacteria</taxon>
        <taxon>Bacillati</taxon>
        <taxon>Actinomycetota</taxon>
        <taxon>Actinomycetes</taxon>
        <taxon>Micrococcales</taxon>
        <taxon>Brevibacteriaceae</taxon>
        <taxon>Brevibacterium</taxon>
    </lineage>
</organism>
<dbReference type="NCBIfam" id="TIGR01344">
    <property type="entry name" value="malate_syn_A"/>
    <property type="match status" value="1"/>
</dbReference>
<dbReference type="PANTHER" id="PTHR42902">
    <property type="entry name" value="MALATE SYNTHASE"/>
    <property type="match status" value="1"/>
</dbReference>
<proteinExistence type="inferred from homology"/>
<dbReference type="GO" id="GO:0004474">
    <property type="term" value="F:malate synthase activity"/>
    <property type="evidence" value="ECO:0007669"/>
    <property type="project" value="UniProtKB-EC"/>
</dbReference>
<dbReference type="InterPro" id="IPR046363">
    <property type="entry name" value="MS_N_TIM-barrel_dom"/>
</dbReference>
<keyword evidence="3 8" id="KW-0329">Glyoxylate bypass</keyword>
<comment type="pathway">
    <text evidence="8">Carbohydrate metabolism; glyoxylate cycle; (S)-malate from isocitrate: step 2/2.</text>
</comment>
<evidence type="ECO:0000256" key="2">
    <source>
        <dbReference type="ARBA" id="ARBA00012636"/>
    </source>
</evidence>
<dbReference type="EC" id="2.3.3.9" evidence="2 8"/>
<dbReference type="PROSITE" id="PS00510">
    <property type="entry name" value="MALATE_SYNTHASE"/>
    <property type="match status" value="1"/>
</dbReference>
<dbReference type="Pfam" id="PF01274">
    <property type="entry name" value="MS_TIM-barrel"/>
    <property type="match status" value="1"/>
</dbReference>
<dbReference type="PIRSF" id="PIRSF001363">
    <property type="entry name" value="Malate_synth"/>
    <property type="match status" value="1"/>
</dbReference>
<evidence type="ECO:0000256" key="8">
    <source>
        <dbReference type="RuleBase" id="RU000555"/>
    </source>
</evidence>
<dbReference type="OrthoDB" id="9768429at2"/>
<dbReference type="Pfam" id="PF20659">
    <property type="entry name" value="MS_C"/>
    <property type="match status" value="1"/>
</dbReference>
<evidence type="ECO:0000256" key="6">
    <source>
        <dbReference type="ARBA" id="ARBA00047918"/>
    </source>
</evidence>
<evidence type="ECO:0000256" key="4">
    <source>
        <dbReference type="ARBA" id="ARBA00022532"/>
    </source>
</evidence>
<evidence type="ECO:0000313" key="10">
    <source>
        <dbReference type="Proteomes" id="UP000094793"/>
    </source>
</evidence>
<dbReference type="FunFam" id="1.20.1220.12:FF:000001">
    <property type="entry name" value="Malate synthase"/>
    <property type="match status" value="1"/>
</dbReference>
<dbReference type="Pfam" id="PF20656">
    <property type="entry name" value="MS_N"/>
    <property type="match status" value="1"/>
</dbReference>
<keyword evidence="4 8" id="KW-0816">Tricarboxylic acid cycle</keyword>
<dbReference type="PATRIC" id="fig|1703.10.peg.2596"/>
<dbReference type="InterPro" id="IPR001465">
    <property type="entry name" value="Malate_synthase_TIM"/>
</dbReference>
<dbReference type="InterPro" id="IPR006252">
    <property type="entry name" value="Malate_synthA"/>
</dbReference>
<dbReference type="EMBL" id="CP017150">
    <property type="protein sequence ID" value="AOP54221.1"/>
    <property type="molecule type" value="Genomic_DNA"/>
</dbReference>
<evidence type="ECO:0000256" key="7">
    <source>
        <dbReference type="ARBA" id="ARBA00068441"/>
    </source>
</evidence>
<dbReference type="PANTHER" id="PTHR42902:SF1">
    <property type="entry name" value="MALATE SYNTHASE 1-RELATED"/>
    <property type="match status" value="1"/>
</dbReference>
<keyword evidence="5 8" id="KW-0808">Transferase</keyword>
<name>A0A1D7W5F0_BREAU</name>
<dbReference type="KEGG" id="blin:BLSMQ_2515"/>
<dbReference type="UniPathway" id="UPA00703">
    <property type="reaction ID" value="UER00720"/>
</dbReference>
<dbReference type="InterPro" id="IPR048356">
    <property type="entry name" value="MS_N"/>
</dbReference>
<dbReference type="RefSeq" id="WP_069600417.1">
    <property type="nucleotide sequence ID" value="NZ_CP017150.1"/>
</dbReference>
<reference evidence="10" key="1">
    <citation type="submission" date="2016-09" db="EMBL/GenBank/DDBJ databases">
        <title>Complete Genome Sequence of Brevibacterium linens SMQ-1335.</title>
        <authorList>
            <person name="de Melo A.G."/>
            <person name="Labrie S.J."/>
            <person name="Dumaresq J."/>
            <person name="Roberts R.J."/>
            <person name="Tremblay D.M."/>
            <person name="Moineau S."/>
        </authorList>
    </citation>
    <scope>NUCLEOTIDE SEQUENCE [LARGE SCALE GENOMIC DNA]</scope>
    <source>
        <strain evidence="10">SMQ-1335</strain>
    </source>
</reference>
<dbReference type="GO" id="GO:0006099">
    <property type="term" value="P:tricarboxylic acid cycle"/>
    <property type="evidence" value="ECO:0007669"/>
    <property type="project" value="UniProtKB-KW"/>
</dbReference>
<dbReference type="Proteomes" id="UP000094793">
    <property type="component" value="Chromosome"/>
</dbReference>
<dbReference type="InterPro" id="IPR044856">
    <property type="entry name" value="Malate_synth_C_sf"/>
</dbReference>
<dbReference type="CDD" id="cd00727">
    <property type="entry name" value="malate_synt_A"/>
    <property type="match status" value="1"/>
</dbReference>
<accession>A0A1D7W5F0</accession>